<gene>
    <name evidence="5" type="primary">blaI_5</name>
    <name evidence="5" type="ORF">CLRAG_40050</name>
</gene>
<reference evidence="5 6" key="1">
    <citation type="journal article" date="2012" name="Front. Microbiol.">
        <title>Draft Genome Sequence of the Virulent Strain 01-B526 of the Fish Pathogen Aeromonas salmonicida.</title>
        <authorList>
            <person name="Charette S.J."/>
            <person name="Brochu F."/>
            <person name="Boyle B."/>
            <person name="Filion G."/>
            <person name="Tanaka K.H."/>
            <person name="Derome N."/>
        </authorList>
    </citation>
    <scope>NUCLEOTIDE SEQUENCE [LARGE SCALE GENOMIC DNA]</scope>
    <source>
        <strain evidence="5 6">P11</strain>
    </source>
</reference>
<dbReference type="EMBL" id="LROS01000079">
    <property type="protein sequence ID" value="OBR89743.1"/>
    <property type="molecule type" value="Genomic_DNA"/>
</dbReference>
<dbReference type="Pfam" id="PF03965">
    <property type="entry name" value="Penicillinase_R"/>
    <property type="match status" value="1"/>
</dbReference>
<dbReference type="InterPro" id="IPR036390">
    <property type="entry name" value="WH_DNA-bd_sf"/>
</dbReference>
<dbReference type="InterPro" id="IPR005650">
    <property type="entry name" value="BlaI_family"/>
</dbReference>
<keyword evidence="3" id="KW-0238">DNA-binding</keyword>
<proteinExistence type="inferred from homology"/>
<keyword evidence="4" id="KW-0804">Transcription</keyword>
<protein>
    <submittedName>
        <fullName evidence="5">Penicillinase repressor</fullName>
    </submittedName>
</protein>
<dbReference type="GO" id="GO:0003677">
    <property type="term" value="F:DNA binding"/>
    <property type="evidence" value="ECO:0007669"/>
    <property type="project" value="UniProtKB-KW"/>
</dbReference>
<evidence type="ECO:0000313" key="6">
    <source>
        <dbReference type="Proteomes" id="UP000093954"/>
    </source>
</evidence>
<dbReference type="PIRSF" id="PIRSF019455">
    <property type="entry name" value="CopR_AtkY"/>
    <property type="match status" value="1"/>
</dbReference>
<evidence type="ECO:0000313" key="5">
    <source>
        <dbReference type="EMBL" id="OBR89743.1"/>
    </source>
</evidence>
<dbReference type="Proteomes" id="UP000093954">
    <property type="component" value="Unassembled WGS sequence"/>
</dbReference>
<dbReference type="SUPFAM" id="SSF46785">
    <property type="entry name" value="Winged helix' DNA-binding domain"/>
    <property type="match status" value="1"/>
</dbReference>
<evidence type="ECO:0000256" key="1">
    <source>
        <dbReference type="ARBA" id="ARBA00011046"/>
    </source>
</evidence>
<evidence type="ECO:0000256" key="4">
    <source>
        <dbReference type="ARBA" id="ARBA00023163"/>
    </source>
</evidence>
<dbReference type="Gene3D" id="1.10.10.10">
    <property type="entry name" value="Winged helix-like DNA-binding domain superfamily/Winged helix DNA-binding domain"/>
    <property type="match status" value="1"/>
</dbReference>
<dbReference type="AlphaFoldDB" id="A0A1A6AI97"/>
<dbReference type="GO" id="GO:0045892">
    <property type="term" value="P:negative regulation of DNA-templated transcription"/>
    <property type="evidence" value="ECO:0007669"/>
    <property type="project" value="InterPro"/>
</dbReference>
<organism evidence="5 6">
    <name type="scientific">Clostridium ragsdalei P11</name>
    <dbReference type="NCBI Taxonomy" id="1353534"/>
    <lineage>
        <taxon>Bacteria</taxon>
        <taxon>Bacillati</taxon>
        <taxon>Bacillota</taxon>
        <taxon>Clostridia</taxon>
        <taxon>Eubacteriales</taxon>
        <taxon>Clostridiaceae</taxon>
        <taxon>Clostridium</taxon>
    </lineage>
</organism>
<evidence type="ECO:0000256" key="3">
    <source>
        <dbReference type="ARBA" id="ARBA00023125"/>
    </source>
</evidence>
<keyword evidence="2" id="KW-0805">Transcription regulation</keyword>
<keyword evidence="6" id="KW-1185">Reference proteome</keyword>
<sequence length="149" mass="17358">METTNVVSYLKTTFVVQKEVKKLNKIPKISDSEWEVMKVLWKKSPLTSSEIIEILKENSSWNPKTIHTLISRLVTKDAINVKKDEPFYLYSPNISEKECKKVETKSFIKKVYDGSINLLISNFIKDEKLSEKEIEELKQILDDKGFSKK</sequence>
<dbReference type="Gene3D" id="1.10.4040.10">
    <property type="entry name" value="Penicillinase repressor domain"/>
    <property type="match status" value="1"/>
</dbReference>
<accession>A0A1A6AI97</accession>
<evidence type="ECO:0000256" key="2">
    <source>
        <dbReference type="ARBA" id="ARBA00023015"/>
    </source>
</evidence>
<dbReference type="PATRIC" id="fig|1353534.3.peg.4078"/>
<comment type="caution">
    <text evidence="5">The sequence shown here is derived from an EMBL/GenBank/DDBJ whole genome shotgun (WGS) entry which is preliminary data.</text>
</comment>
<name>A0A1A6AI97_9CLOT</name>
<comment type="similarity">
    <text evidence="1">Belongs to the BlaI transcriptional regulatory family.</text>
</comment>
<dbReference type="InterPro" id="IPR036388">
    <property type="entry name" value="WH-like_DNA-bd_sf"/>
</dbReference>